<protein>
    <submittedName>
        <fullName evidence="2">DUF2878 domain-containing protein</fullName>
    </submittedName>
</protein>
<feature type="transmembrane region" description="Helical" evidence="1">
    <location>
        <begin position="53"/>
        <end position="77"/>
    </location>
</feature>
<dbReference type="RefSeq" id="WP_171625377.1">
    <property type="nucleotide sequence ID" value="NZ_JABBPG010000002.1"/>
</dbReference>
<feature type="transmembrane region" description="Helical" evidence="1">
    <location>
        <begin position="83"/>
        <end position="102"/>
    </location>
</feature>
<feature type="transmembrane region" description="Helical" evidence="1">
    <location>
        <begin position="114"/>
        <end position="134"/>
    </location>
</feature>
<evidence type="ECO:0000313" key="3">
    <source>
        <dbReference type="Proteomes" id="UP000586305"/>
    </source>
</evidence>
<keyword evidence="1" id="KW-0472">Membrane</keyword>
<dbReference type="EMBL" id="JABBPG010000002">
    <property type="protein sequence ID" value="NOU50315.1"/>
    <property type="molecule type" value="Genomic_DNA"/>
</dbReference>
<reference evidence="2 3" key="1">
    <citation type="submission" date="2020-04" db="EMBL/GenBank/DDBJ databases">
        <title>Pseudoalteromonas caenipelagi sp. nov., isolated from a tidal flat.</title>
        <authorList>
            <person name="Park S."/>
            <person name="Yoon J.-H."/>
        </authorList>
    </citation>
    <scope>NUCLEOTIDE SEQUENCE [LARGE SCALE GENOMIC DNA]</scope>
    <source>
        <strain evidence="2 3">JBTF-M23</strain>
    </source>
</reference>
<evidence type="ECO:0000313" key="2">
    <source>
        <dbReference type="EMBL" id="NOU50315.1"/>
    </source>
</evidence>
<dbReference type="Pfam" id="PF11086">
    <property type="entry name" value="DUF2878"/>
    <property type="match status" value="1"/>
</dbReference>
<sequence>MFLLPASIRLIINFLLFQACWMLAFLYQGEATWAMLILCLLLLFTHKKYCKQLTLLALSLPLGIGIEYLSVYSGLIAHPEGTVPFWLMILWMAFILTFDSSLKAIITLPNRLGTAVIGLFAPASYLAAANFGVFDILVPIIQFYVTFSVLWLVCTLFFIIIYDWLFTKSKFIA</sequence>
<evidence type="ECO:0000256" key="1">
    <source>
        <dbReference type="SAM" id="Phobius"/>
    </source>
</evidence>
<gene>
    <name evidence="2" type="ORF">HG263_07135</name>
</gene>
<feature type="transmembrane region" description="Helical" evidence="1">
    <location>
        <begin position="31"/>
        <end position="46"/>
    </location>
</feature>
<comment type="caution">
    <text evidence="2">The sequence shown here is derived from an EMBL/GenBank/DDBJ whole genome shotgun (WGS) entry which is preliminary data.</text>
</comment>
<dbReference type="AlphaFoldDB" id="A0A849VBD6"/>
<dbReference type="InterPro" id="IPR021306">
    <property type="entry name" value="DUF2878"/>
</dbReference>
<organism evidence="2 3">
    <name type="scientific">Pseudoalteromonas caenipelagi</name>
    <dbReference type="NCBI Taxonomy" id="2726988"/>
    <lineage>
        <taxon>Bacteria</taxon>
        <taxon>Pseudomonadati</taxon>
        <taxon>Pseudomonadota</taxon>
        <taxon>Gammaproteobacteria</taxon>
        <taxon>Alteromonadales</taxon>
        <taxon>Pseudoalteromonadaceae</taxon>
        <taxon>Pseudoalteromonas</taxon>
    </lineage>
</organism>
<keyword evidence="3" id="KW-1185">Reference proteome</keyword>
<keyword evidence="1" id="KW-0812">Transmembrane</keyword>
<proteinExistence type="predicted"/>
<name>A0A849VBD6_9GAMM</name>
<accession>A0A849VBD6</accession>
<dbReference type="Proteomes" id="UP000586305">
    <property type="component" value="Unassembled WGS sequence"/>
</dbReference>
<feature type="transmembrane region" description="Helical" evidence="1">
    <location>
        <begin position="140"/>
        <end position="165"/>
    </location>
</feature>
<keyword evidence="1" id="KW-1133">Transmembrane helix</keyword>